<evidence type="ECO:0000313" key="3">
    <source>
        <dbReference type="Proteomes" id="UP001497644"/>
    </source>
</evidence>
<evidence type="ECO:0000313" key="2">
    <source>
        <dbReference type="EMBL" id="CAL1682844.1"/>
    </source>
</evidence>
<protein>
    <recommendedName>
        <fullName evidence="1">Nucleolus and neural progenitor protein-like N-terminal domain-containing protein</fullName>
    </recommendedName>
</protein>
<gene>
    <name evidence="2" type="ORF">LPLAT_LOCUS8699</name>
</gene>
<proteinExistence type="predicted"/>
<dbReference type="GO" id="GO:0005634">
    <property type="term" value="C:nucleus"/>
    <property type="evidence" value="ECO:0007669"/>
    <property type="project" value="TreeGrafter"/>
</dbReference>
<dbReference type="Pfam" id="PF14780">
    <property type="entry name" value="NEPRO_N"/>
    <property type="match status" value="1"/>
</dbReference>
<dbReference type="Proteomes" id="UP001497644">
    <property type="component" value="Chromosome 4"/>
</dbReference>
<organism evidence="2 3">
    <name type="scientific">Lasius platythorax</name>
    <dbReference type="NCBI Taxonomy" id="488582"/>
    <lineage>
        <taxon>Eukaryota</taxon>
        <taxon>Metazoa</taxon>
        <taxon>Ecdysozoa</taxon>
        <taxon>Arthropoda</taxon>
        <taxon>Hexapoda</taxon>
        <taxon>Insecta</taxon>
        <taxon>Pterygota</taxon>
        <taxon>Neoptera</taxon>
        <taxon>Endopterygota</taxon>
        <taxon>Hymenoptera</taxon>
        <taxon>Apocrita</taxon>
        <taxon>Aculeata</taxon>
        <taxon>Formicoidea</taxon>
        <taxon>Formicidae</taxon>
        <taxon>Formicinae</taxon>
        <taxon>Lasius</taxon>
        <taxon>Lasius</taxon>
    </lineage>
</organism>
<feature type="domain" description="Nucleolus and neural progenitor protein-like N-terminal" evidence="1">
    <location>
        <begin position="5"/>
        <end position="190"/>
    </location>
</feature>
<accession>A0AAV2NSR6</accession>
<keyword evidence="3" id="KW-1185">Reference proteome</keyword>
<reference evidence="2" key="1">
    <citation type="submission" date="2024-04" db="EMBL/GenBank/DDBJ databases">
        <authorList>
            <consortium name="Molecular Ecology Group"/>
        </authorList>
    </citation>
    <scope>NUCLEOTIDE SEQUENCE</scope>
</reference>
<evidence type="ECO:0000259" key="1">
    <source>
        <dbReference type="Pfam" id="PF14780"/>
    </source>
</evidence>
<dbReference type="InterPro" id="IPR027951">
    <property type="entry name" value="Nepro_N"/>
</dbReference>
<sequence length="336" mass="39032">MNTYWNMLYLEHPPYATWSIKSSSAMETDVNVDLCKFVLNTAINDLESMDILHGEAAALSRLIYRMKNKFRNDKGLRSMVALNKALINYYNMSLLKEYKDLQSIIEMEDGVYILPSKQMLEYVLVRTQGFAKLMAKVESIARYTAHFLKARINLGHAWSIAIIAYATVSRIWFCSRETLRKSCNWYNGLYNCSKNFEYVGLSWIPKNQSLPCNLRLWLSLDWLNAEISMRDTTEQNISQQFTPEASDNTNEIRFNTSNKFKIDFPKLLQENASTHNVLDDESDNDDINDIGEVIVRETFGRSLPKVPSNTEIPLSRKRKHVYANNEGKTMRKRRVE</sequence>
<dbReference type="EMBL" id="OZ034827">
    <property type="protein sequence ID" value="CAL1682844.1"/>
    <property type="molecule type" value="Genomic_DNA"/>
</dbReference>
<dbReference type="PANTHER" id="PTHR34761:SF1">
    <property type="entry name" value="NUCLEOLUS AND NEURAL PROGENITOR PROTEIN"/>
    <property type="match status" value="1"/>
</dbReference>
<name>A0AAV2NSR6_9HYME</name>
<dbReference type="PANTHER" id="PTHR34761">
    <property type="entry name" value="NUCLEOLUS AND NEURAL PROGENITOR PROTEIN"/>
    <property type="match status" value="1"/>
</dbReference>
<dbReference type="AlphaFoldDB" id="A0AAV2NSR6"/>
<dbReference type="InterPro" id="IPR052835">
    <property type="entry name" value="Nepro"/>
</dbReference>
<dbReference type="GO" id="GO:0045747">
    <property type="term" value="P:positive regulation of Notch signaling pathway"/>
    <property type="evidence" value="ECO:0007669"/>
    <property type="project" value="TreeGrafter"/>
</dbReference>